<dbReference type="Gene3D" id="3.40.50.720">
    <property type="entry name" value="NAD(P)-binding Rossmann-like Domain"/>
    <property type="match status" value="1"/>
</dbReference>
<evidence type="ECO:0000313" key="3">
    <source>
        <dbReference type="Proteomes" id="UP000193083"/>
    </source>
</evidence>
<keyword evidence="3" id="KW-1185">Reference proteome</keyword>
<dbReference type="PRINTS" id="PR00081">
    <property type="entry name" value="GDHRDH"/>
</dbReference>
<comment type="similarity">
    <text evidence="1">Belongs to the short-chain dehydrogenases/reductases (SDR) family.</text>
</comment>
<dbReference type="PANTHER" id="PTHR42760">
    <property type="entry name" value="SHORT-CHAIN DEHYDROGENASES/REDUCTASES FAMILY MEMBER"/>
    <property type="match status" value="1"/>
</dbReference>
<dbReference type="PRINTS" id="PR00080">
    <property type="entry name" value="SDRFAMILY"/>
</dbReference>
<dbReference type="PANTHER" id="PTHR42760:SF40">
    <property type="entry name" value="3-OXOACYL-[ACYL-CARRIER-PROTEIN] REDUCTASE, CHLOROPLASTIC"/>
    <property type="match status" value="1"/>
</dbReference>
<dbReference type="InterPro" id="IPR002347">
    <property type="entry name" value="SDR_fam"/>
</dbReference>
<gene>
    <name evidence="2" type="ORF">SAMN02982922_1307</name>
</gene>
<sequence>MSHLQHAIVTGAARGIGLETARSMAQAGLRVGLLDIDETAVRQAAAGLEAEGLSVAPLVADVTDRPGLGKAFDLFLAGAPLRALVNNAVYLRFESFSELSEDNVDKTLAVGLKGAIACVQCALPALKRSVEAAGDATIVNVASGAAIQGSVGFSAYASLKAGLTGLTRQLAVELGRDGIRTNAVAPGPILTEAALAEPGKPSDWAEATIRRTPLGRMGRPEEVATVIAFLASDAASWVNGQVISVDGGKSIAAHDLR</sequence>
<evidence type="ECO:0000313" key="2">
    <source>
        <dbReference type="EMBL" id="SMH32598.1"/>
    </source>
</evidence>
<dbReference type="RefSeq" id="WP_085463407.1">
    <property type="nucleotide sequence ID" value="NZ_FXBL01000004.1"/>
</dbReference>
<dbReference type="EMBL" id="FXBL01000004">
    <property type="protein sequence ID" value="SMH32598.1"/>
    <property type="molecule type" value="Genomic_DNA"/>
</dbReference>
<dbReference type="Proteomes" id="UP000193083">
    <property type="component" value="Unassembled WGS sequence"/>
</dbReference>
<dbReference type="Pfam" id="PF13561">
    <property type="entry name" value="adh_short_C2"/>
    <property type="match status" value="1"/>
</dbReference>
<dbReference type="SUPFAM" id="SSF51735">
    <property type="entry name" value="NAD(P)-binding Rossmann-fold domains"/>
    <property type="match status" value="1"/>
</dbReference>
<dbReference type="CDD" id="cd05233">
    <property type="entry name" value="SDR_c"/>
    <property type="match status" value="1"/>
</dbReference>
<accession>A0A1X7N7H8</accession>
<dbReference type="AlphaFoldDB" id="A0A1X7N7H8"/>
<dbReference type="GO" id="GO:0030497">
    <property type="term" value="P:fatty acid elongation"/>
    <property type="evidence" value="ECO:0007669"/>
    <property type="project" value="TreeGrafter"/>
</dbReference>
<proteinExistence type="inferred from homology"/>
<organism evidence="2 3">
    <name type="scientific">Mesorhizobium australicum</name>
    <dbReference type="NCBI Taxonomy" id="536018"/>
    <lineage>
        <taxon>Bacteria</taxon>
        <taxon>Pseudomonadati</taxon>
        <taxon>Pseudomonadota</taxon>
        <taxon>Alphaproteobacteria</taxon>
        <taxon>Hyphomicrobiales</taxon>
        <taxon>Phyllobacteriaceae</taxon>
        <taxon>Mesorhizobium</taxon>
    </lineage>
</organism>
<reference evidence="3" key="1">
    <citation type="submission" date="2017-04" db="EMBL/GenBank/DDBJ databases">
        <authorList>
            <person name="Varghese N."/>
            <person name="Submissions S."/>
        </authorList>
    </citation>
    <scope>NUCLEOTIDE SEQUENCE [LARGE SCALE GENOMIC DNA]</scope>
    <source>
        <strain evidence="3">B5P</strain>
    </source>
</reference>
<dbReference type="FunFam" id="3.40.50.720:FF:000084">
    <property type="entry name" value="Short-chain dehydrogenase reductase"/>
    <property type="match status" value="1"/>
</dbReference>
<dbReference type="GO" id="GO:0016616">
    <property type="term" value="F:oxidoreductase activity, acting on the CH-OH group of donors, NAD or NADP as acceptor"/>
    <property type="evidence" value="ECO:0007669"/>
    <property type="project" value="TreeGrafter"/>
</dbReference>
<evidence type="ECO:0000256" key="1">
    <source>
        <dbReference type="ARBA" id="ARBA00006484"/>
    </source>
</evidence>
<protein>
    <submittedName>
        <fullName evidence="2">3-oxoacyl-[acyl-carrier protein] reductase</fullName>
    </submittedName>
</protein>
<dbReference type="OrthoDB" id="9793325at2"/>
<name>A0A1X7N7H8_9HYPH</name>
<dbReference type="InterPro" id="IPR036291">
    <property type="entry name" value="NAD(P)-bd_dom_sf"/>
</dbReference>